<dbReference type="OrthoDB" id="2151998at2"/>
<dbReference type="EMBL" id="DF967991">
    <property type="protein sequence ID" value="GAO99461.1"/>
    <property type="molecule type" value="Genomic_DNA"/>
</dbReference>
<keyword evidence="2" id="KW-1185">Reference proteome</keyword>
<proteinExistence type="predicted"/>
<organism evidence="1 2">
    <name type="scientific">Fructobacillus ficulneus</name>
    <dbReference type="NCBI Taxonomy" id="157463"/>
    <lineage>
        <taxon>Bacteria</taxon>
        <taxon>Bacillati</taxon>
        <taxon>Bacillota</taxon>
        <taxon>Bacilli</taxon>
        <taxon>Lactobacillales</taxon>
        <taxon>Lactobacillaceae</taxon>
        <taxon>Fructobacillus</taxon>
    </lineage>
</organism>
<dbReference type="Proteomes" id="UP000253891">
    <property type="component" value="Unassembled WGS sequence"/>
</dbReference>
<dbReference type="STRING" id="157463.GCA_001047075_00391"/>
<accession>A0A0K8MG19</accession>
<evidence type="ECO:0000313" key="2">
    <source>
        <dbReference type="Proteomes" id="UP000253891"/>
    </source>
</evidence>
<evidence type="ECO:0000313" key="1">
    <source>
        <dbReference type="EMBL" id="GAO99461.1"/>
    </source>
</evidence>
<sequence length="101" mass="11520">MKIAEMNLIRKDYWVSLQNRDSAVEESPVLDYRVLAFSFADNLVIDWDKAYPGPNPTNLIPGLFNDQSLENLVLDHGIYNFDTKGATSDKIYHVTINTVRS</sequence>
<dbReference type="AlphaFoldDB" id="A0A0K8MG19"/>
<dbReference type="RefSeq" id="WP_061992878.1">
    <property type="nucleotide sequence ID" value="NZ_DF967991.1"/>
</dbReference>
<reference evidence="1 2" key="1">
    <citation type="journal article" date="2015" name="BMC Genomics">
        <title>Comparative genomics of Fructobacillus spp. and Leuconostoc spp. reveals niche-specific evolution of Fructobacillus spp.</title>
        <authorList>
            <person name="Endo A."/>
            <person name="Tanizawa Y."/>
            <person name="Tanaka N."/>
            <person name="Maeno S."/>
            <person name="Kumar H."/>
            <person name="Shiwa Y."/>
            <person name="Okada S."/>
            <person name="Yoshikawa H."/>
            <person name="Dicks L."/>
            <person name="Nakagawa J."/>
            <person name="Arita M."/>
        </authorList>
    </citation>
    <scope>NUCLEOTIDE SEQUENCE [LARGE SCALE GENOMIC DNA]</scope>
    <source>
        <strain evidence="1 2">JCM 12225</strain>
    </source>
</reference>
<protein>
    <submittedName>
        <fullName evidence="1">Uncharacterized protein</fullName>
    </submittedName>
</protein>
<name>A0A0K8MG19_9LACO</name>
<gene>
    <name evidence="1" type="ORF">FFIC_140550</name>
</gene>